<feature type="compositionally biased region" description="Basic and acidic residues" evidence="1">
    <location>
        <begin position="9"/>
        <end position="21"/>
    </location>
</feature>
<dbReference type="AlphaFoldDB" id="A0A368FLL4"/>
<organism evidence="2 3">
    <name type="scientific">Ancylostoma caninum</name>
    <name type="common">Dog hookworm</name>
    <dbReference type="NCBI Taxonomy" id="29170"/>
    <lineage>
        <taxon>Eukaryota</taxon>
        <taxon>Metazoa</taxon>
        <taxon>Ecdysozoa</taxon>
        <taxon>Nematoda</taxon>
        <taxon>Chromadorea</taxon>
        <taxon>Rhabditida</taxon>
        <taxon>Rhabditina</taxon>
        <taxon>Rhabditomorpha</taxon>
        <taxon>Strongyloidea</taxon>
        <taxon>Ancylostomatidae</taxon>
        <taxon>Ancylostomatinae</taxon>
        <taxon>Ancylostoma</taxon>
    </lineage>
</organism>
<name>A0A368FLL4_ANCCA</name>
<reference evidence="2 3" key="1">
    <citation type="submission" date="2014-10" db="EMBL/GenBank/DDBJ databases">
        <title>Draft genome of the hookworm Ancylostoma caninum.</title>
        <authorList>
            <person name="Mitreva M."/>
        </authorList>
    </citation>
    <scope>NUCLEOTIDE SEQUENCE [LARGE SCALE GENOMIC DNA]</scope>
    <source>
        <strain evidence="2 3">Baltimore</strain>
    </source>
</reference>
<evidence type="ECO:0000313" key="2">
    <source>
        <dbReference type="EMBL" id="RCN31057.1"/>
    </source>
</evidence>
<dbReference type="EMBL" id="JOJR01001398">
    <property type="protein sequence ID" value="RCN31057.1"/>
    <property type="molecule type" value="Genomic_DNA"/>
</dbReference>
<dbReference type="OrthoDB" id="6022711at2759"/>
<evidence type="ECO:0000256" key="1">
    <source>
        <dbReference type="SAM" id="MobiDB-lite"/>
    </source>
</evidence>
<sequence>MNSDVRAIAARERARVKEPRPPPKSILRQTQNTKSIQISDEVFSHIIASDNEGRALRPVRK</sequence>
<proteinExistence type="predicted"/>
<feature type="region of interest" description="Disordered" evidence="1">
    <location>
        <begin position="1"/>
        <end position="28"/>
    </location>
</feature>
<dbReference type="STRING" id="29170.A0A368FLL4"/>
<dbReference type="Proteomes" id="UP000252519">
    <property type="component" value="Unassembled WGS sequence"/>
</dbReference>
<comment type="caution">
    <text evidence="2">The sequence shown here is derived from an EMBL/GenBank/DDBJ whole genome shotgun (WGS) entry which is preliminary data.</text>
</comment>
<gene>
    <name evidence="2" type="ORF">ANCCAN_23169</name>
</gene>
<evidence type="ECO:0000313" key="3">
    <source>
        <dbReference type="Proteomes" id="UP000252519"/>
    </source>
</evidence>
<accession>A0A368FLL4</accession>
<protein>
    <submittedName>
        <fullName evidence="2">Uncharacterized protein</fullName>
    </submittedName>
</protein>
<keyword evidence="3" id="KW-1185">Reference proteome</keyword>